<feature type="domain" description="Topo IA-type catalytic" evidence="4">
    <location>
        <begin position="1"/>
        <end position="172"/>
    </location>
</feature>
<accession>A0A1D1XHX9</accession>
<dbReference type="InterPro" id="IPR013824">
    <property type="entry name" value="Topo_IA_cen_sub1"/>
</dbReference>
<keyword evidence="1" id="KW-0799">Topoisomerase</keyword>
<evidence type="ECO:0000256" key="2">
    <source>
        <dbReference type="ARBA" id="ARBA00023125"/>
    </source>
</evidence>
<proteinExistence type="predicted"/>
<dbReference type="Pfam" id="PF01131">
    <property type="entry name" value="Topoisom_bac"/>
    <property type="match status" value="1"/>
</dbReference>
<dbReference type="Gene3D" id="1.10.460.10">
    <property type="entry name" value="Topoisomerase I, domain 2"/>
    <property type="match status" value="1"/>
</dbReference>
<dbReference type="GO" id="GO:0005694">
    <property type="term" value="C:chromosome"/>
    <property type="evidence" value="ECO:0007669"/>
    <property type="project" value="InterPro"/>
</dbReference>
<dbReference type="PANTHER" id="PTHR42785">
    <property type="entry name" value="DNA TOPOISOMERASE, TYPE IA, CORE"/>
    <property type="match status" value="1"/>
</dbReference>
<dbReference type="PANTHER" id="PTHR42785:SF1">
    <property type="entry name" value="DNA TOPOISOMERASE"/>
    <property type="match status" value="1"/>
</dbReference>
<keyword evidence="2" id="KW-0238">DNA-binding</keyword>
<evidence type="ECO:0000256" key="1">
    <source>
        <dbReference type="ARBA" id="ARBA00023029"/>
    </source>
</evidence>
<evidence type="ECO:0000259" key="4">
    <source>
        <dbReference type="PROSITE" id="PS52039"/>
    </source>
</evidence>
<dbReference type="Pfam" id="PF13368">
    <property type="entry name" value="Toprim_C_rpt"/>
    <property type="match status" value="2"/>
</dbReference>
<dbReference type="Pfam" id="PF01396">
    <property type="entry name" value="Zn_ribbon_Top1"/>
    <property type="match status" value="1"/>
</dbReference>
<dbReference type="InterPro" id="IPR023405">
    <property type="entry name" value="Topo_IA_core_domain"/>
</dbReference>
<dbReference type="AlphaFoldDB" id="A0A1D1XHX9"/>
<dbReference type="SMART" id="SM00437">
    <property type="entry name" value="TOP1Ac"/>
    <property type="match status" value="1"/>
</dbReference>
<gene>
    <name evidence="5" type="primary">topA_11</name>
    <name evidence="5" type="ORF">g.90737</name>
</gene>
<dbReference type="GO" id="GO:0003677">
    <property type="term" value="F:DNA binding"/>
    <property type="evidence" value="ECO:0007669"/>
    <property type="project" value="UniProtKB-KW"/>
</dbReference>
<dbReference type="EMBL" id="GDJX01025932">
    <property type="protein sequence ID" value="JAT42004.1"/>
    <property type="molecule type" value="Transcribed_RNA"/>
</dbReference>
<keyword evidence="3 5" id="KW-0413">Isomerase</keyword>
<dbReference type="Gene3D" id="2.70.20.10">
    <property type="entry name" value="Topoisomerase I, domain 3"/>
    <property type="match status" value="1"/>
</dbReference>
<name>A0A1D1XHX9_9ARAE</name>
<dbReference type="InterPro" id="IPR003602">
    <property type="entry name" value="Topo_IA_DNA-bd_dom"/>
</dbReference>
<dbReference type="InterPro" id="IPR013497">
    <property type="entry name" value="Topo_IA_cen"/>
</dbReference>
<dbReference type="InterPro" id="IPR025589">
    <property type="entry name" value="Toprim_C_rpt"/>
</dbReference>
<dbReference type="InterPro" id="IPR013498">
    <property type="entry name" value="Topo_IA_Znf"/>
</dbReference>
<sequence length="393" mass="44880">MLKEISFFGQQLQEWDFWDFKQFISEAALYHDHADQGVAQNEAFKCLGTLKVNDPVRLAKVEHEKHHTKPPARYSEGSLVKTLEELGIGRPSTYAPIIKVLQDRKYIIMKNRVLFPEFRGRMVSAFLLQQFSEVADYSFTADMENELDNVSAGTTDWRGLLRDYWSRFSKFCQLASNVNIRQVEKMLEETLGHILFTSKSRTCPSCSEGMLVLKVSRFGAGYFIGCNHHPKCKYIAGNVFNDNEESVPSEKPEMCFQPKLLGLSPDSNEKIFLKNGPYGFYVQLGEDRKGCQPKRSSVEAKDAKSITVEDAVELLRYPLTLGNHPEDKHPVVLKHSKFGFSVRHRRTIAPVPKNVDPKKITLEVGLKLLLSKKAKHCGRPKKKLQSEEAAMWY</sequence>
<dbReference type="InterPro" id="IPR013825">
    <property type="entry name" value="Topo_IA_cen_sub2"/>
</dbReference>
<dbReference type="SUPFAM" id="SSF56712">
    <property type="entry name" value="Prokaryotic type I DNA topoisomerase"/>
    <property type="match status" value="1"/>
</dbReference>
<dbReference type="GO" id="GO:0003917">
    <property type="term" value="F:DNA topoisomerase type I (single strand cut, ATP-independent) activity"/>
    <property type="evidence" value="ECO:0007669"/>
    <property type="project" value="InterPro"/>
</dbReference>
<dbReference type="Gene3D" id="3.30.65.10">
    <property type="entry name" value="Bacterial Topoisomerase I, domain 1"/>
    <property type="match status" value="1"/>
</dbReference>
<dbReference type="InterPro" id="IPR000380">
    <property type="entry name" value="Topo_IA"/>
</dbReference>
<dbReference type="GO" id="GO:0006265">
    <property type="term" value="P:DNA topological change"/>
    <property type="evidence" value="ECO:0007669"/>
    <property type="project" value="InterPro"/>
</dbReference>
<organism evidence="5">
    <name type="scientific">Anthurium amnicola</name>
    <dbReference type="NCBI Taxonomy" id="1678845"/>
    <lineage>
        <taxon>Eukaryota</taxon>
        <taxon>Viridiplantae</taxon>
        <taxon>Streptophyta</taxon>
        <taxon>Embryophyta</taxon>
        <taxon>Tracheophyta</taxon>
        <taxon>Spermatophyta</taxon>
        <taxon>Magnoliopsida</taxon>
        <taxon>Liliopsida</taxon>
        <taxon>Araceae</taxon>
        <taxon>Pothoideae</taxon>
        <taxon>Potheae</taxon>
        <taxon>Anthurium</taxon>
    </lineage>
</organism>
<evidence type="ECO:0000256" key="3">
    <source>
        <dbReference type="ARBA" id="ARBA00023235"/>
    </source>
</evidence>
<protein>
    <submittedName>
        <fullName evidence="5">DNA topoisomerase 1</fullName>
    </submittedName>
</protein>
<dbReference type="PROSITE" id="PS52039">
    <property type="entry name" value="TOPO_IA_2"/>
    <property type="match status" value="1"/>
</dbReference>
<reference evidence="5" key="1">
    <citation type="submission" date="2015-07" db="EMBL/GenBank/DDBJ databases">
        <title>Transcriptome Assembly of Anthurium amnicola.</title>
        <authorList>
            <person name="Suzuki J."/>
        </authorList>
    </citation>
    <scope>NUCLEOTIDE SEQUENCE</scope>
</reference>
<evidence type="ECO:0000313" key="5">
    <source>
        <dbReference type="EMBL" id="JAT42004.1"/>
    </source>
</evidence>